<dbReference type="NCBIfam" id="NF005595">
    <property type="entry name" value="PRK07327.1"/>
    <property type="match status" value="1"/>
</dbReference>
<dbReference type="GO" id="GO:0008935">
    <property type="term" value="F:1,4-dihydroxy-2-naphthoyl-CoA synthase activity"/>
    <property type="evidence" value="ECO:0007669"/>
    <property type="project" value="UniProtKB-EC"/>
</dbReference>
<dbReference type="AlphaFoldDB" id="A0A6J5GL56"/>
<organism evidence="4 5">
    <name type="scientific">Paraburkholderia fynbosensis</name>
    <dbReference type="NCBI Taxonomy" id="1200993"/>
    <lineage>
        <taxon>Bacteria</taxon>
        <taxon>Pseudomonadati</taxon>
        <taxon>Pseudomonadota</taxon>
        <taxon>Betaproteobacteria</taxon>
        <taxon>Burkholderiales</taxon>
        <taxon>Burkholderiaceae</taxon>
        <taxon>Paraburkholderia</taxon>
    </lineage>
</organism>
<dbReference type="InterPro" id="IPR001753">
    <property type="entry name" value="Enoyl-CoA_hydra/iso"/>
</dbReference>
<evidence type="ECO:0000256" key="3">
    <source>
        <dbReference type="SAM" id="MobiDB-lite"/>
    </source>
</evidence>
<reference evidence="4 5" key="1">
    <citation type="submission" date="2020-04" db="EMBL/GenBank/DDBJ databases">
        <authorList>
            <person name="De Canck E."/>
        </authorList>
    </citation>
    <scope>NUCLEOTIDE SEQUENCE [LARGE SCALE GENOMIC DNA]</scope>
    <source>
        <strain evidence="4 5">LMG 27177</strain>
    </source>
</reference>
<dbReference type="InterPro" id="IPR014748">
    <property type="entry name" value="Enoyl-CoA_hydra_C"/>
</dbReference>
<gene>
    <name evidence="4" type="primary">menB_2</name>
    <name evidence="4" type="ORF">LMG27177_05202</name>
</gene>
<dbReference type="PROSITE" id="PS00166">
    <property type="entry name" value="ENOYL_COA_HYDRATASE"/>
    <property type="match status" value="1"/>
</dbReference>
<dbReference type="InterPro" id="IPR018376">
    <property type="entry name" value="Enoyl-CoA_hyd/isom_CS"/>
</dbReference>
<feature type="compositionally biased region" description="Polar residues" evidence="3">
    <location>
        <begin position="289"/>
        <end position="306"/>
    </location>
</feature>
<proteinExistence type="inferred from homology"/>
<sequence length="314" mass="33591">MSQAPHSNGHSNDPYYAHYQSLQLHRHPHGVLEVVMSGEGANKSGLATANARMHFELAEIWRDIDRDPDTRVAIIRGEGKGFSAGGDLQLVEDMATDFDVRARVWREARDLVYNVINCSKPVVSAMHGPAVGAGLVAGLLADISIAAKTARIIDGHTRLGVAAGDHAAIVWPLLCGMAKAKYYLLLCEPVSGEEAERIGLVSLAVDENDLLPKAFEVAQKLANGSQTAIRWTKYALNNWLRSAGPAFDTSLALEFMGFAGPDVREGVNSLRERRAPAFGASDPWRGQPQAPSGNGANDDTNGSANNGAAGKERS</sequence>
<dbReference type="Proteomes" id="UP000494252">
    <property type="component" value="Unassembled WGS sequence"/>
</dbReference>
<keyword evidence="4" id="KW-0456">Lyase</keyword>
<evidence type="ECO:0000313" key="5">
    <source>
        <dbReference type="Proteomes" id="UP000494252"/>
    </source>
</evidence>
<evidence type="ECO:0000313" key="4">
    <source>
        <dbReference type="EMBL" id="CAB3802300.1"/>
    </source>
</evidence>
<comment type="similarity">
    <text evidence="1 2">Belongs to the enoyl-CoA hydratase/isomerase family.</text>
</comment>
<keyword evidence="5" id="KW-1185">Reference proteome</keyword>
<dbReference type="Pfam" id="PF00378">
    <property type="entry name" value="ECH_1"/>
    <property type="match status" value="1"/>
</dbReference>
<dbReference type="Gene3D" id="3.90.226.10">
    <property type="entry name" value="2-enoyl-CoA Hydratase, Chain A, domain 1"/>
    <property type="match status" value="1"/>
</dbReference>
<name>A0A6J5GL56_9BURK</name>
<accession>A0A6J5GL56</accession>
<protein>
    <submittedName>
        <fullName evidence="4">1,4-dihydroxy-2-naphthoyl-CoA synthase</fullName>
        <ecNumber evidence="4">4.1.3.36</ecNumber>
    </submittedName>
</protein>
<evidence type="ECO:0000256" key="2">
    <source>
        <dbReference type="RuleBase" id="RU003707"/>
    </source>
</evidence>
<dbReference type="SUPFAM" id="SSF52096">
    <property type="entry name" value="ClpP/crotonase"/>
    <property type="match status" value="1"/>
</dbReference>
<feature type="region of interest" description="Disordered" evidence="3">
    <location>
        <begin position="274"/>
        <end position="314"/>
    </location>
</feature>
<dbReference type="InterPro" id="IPR029045">
    <property type="entry name" value="ClpP/crotonase-like_dom_sf"/>
</dbReference>
<dbReference type="EC" id="4.1.3.36" evidence="4"/>
<dbReference type="PANTHER" id="PTHR43459:SF3">
    <property type="entry name" value="ENOYL-COA HYDRATASE ECHA15 (ENOYL HYDRASE) (UNSATURATED ACYL-COA HYDRATASE) (CROTONASE)-RELATED"/>
    <property type="match status" value="1"/>
</dbReference>
<evidence type="ECO:0000256" key="1">
    <source>
        <dbReference type="ARBA" id="ARBA00005254"/>
    </source>
</evidence>
<dbReference type="RefSeq" id="WP_246291161.1">
    <property type="nucleotide sequence ID" value="NZ_CADIKI010000017.1"/>
</dbReference>
<dbReference type="CDD" id="cd06558">
    <property type="entry name" value="crotonase-like"/>
    <property type="match status" value="1"/>
</dbReference>
<dbReference type="PANTHER" id="PTHR43459">
    <property type="entry name" value="ENOYL-COA HYDRATASE"/>
    <property type="match status" value="1"/>
</dbReference>
<dbReference type="Gene3D" id="1.10.12.10">
    <property type="entry name" value="Lyase 2-enoyl-coa Hydratase, Chain A, domain 2"/>
    <property type="match status" value="1"/>
</dbReference>
<dbReference type="EMBL" id="CADIKI010000017">
    <property type="protein sequence ID" value="CAB3802300.1"/>
    <property type="molecule type" value="Genomic_DNA"/>
</dbReference>